<feature type="domain" description="Protein kinase" evidence="10">
    <location>
        <begin position="171"/>
        <end position="429"/>
    </location>
</feature>
<accession>A0A835TI68</accession>
<dbReference type="FunFam" id="1.10.238.10:FF:000178">
    <property type="entry name" value="Calmodulin-2 A"/>
    <property type="match status" value="1"/>
</dbReference>
<reference evidence="12" key="1">
    <citation type="journal article" date="2020" name="bioRxiv">
        <title>Comparative genomics of Chlamydomonas.</title>
        <authorList>
            <person name="Craig R.J."/>
            <person name="Hasan A.R."/>
            <person name="Ness R.W."/>
            <person name="Keightley P.D."/>
        </authorList>
    </citation>
    <scope>NUCLEOTIDE SEQUENCE</scope>
    <source>
        <strain evidence="12">SAG 7.73</strain>
    </source>
</reference>
<dbReference type="InterPro" id="IPR011992">
    <property type="entry name" value="EF-hand-dom_pair"/>
</dbReference>
<evidence type="ECO:0000313" key="12">
    <source>
        <dbReference type="EMBL" id="KAG2438170.1"/>
    </source>
</evidence>
<dbReference type="InterPro" id="IPR050205">
    <property type="entry name" value="CDPK_Ser/Thr_kinases"/>
</dbReference>
<dbReference type="Pfam" id="PF00069">
    <property type="entry name" value="Pkinase"/>
    <property type="match status" value="1"/>
</dbReference>
<name>A0A835TI68_CHLIN</name>
<dbReference type="Pfam" id="PF00168">
    <property type="entry name" value="C2"/>
    <property type="match status" value="1"/>
</dbReference>
<dbReference type="FunFam" id="1.10.238.10:FF:000003">
    <property type="entry name" value="Calmodulin A"/>
    <property type="match status" value="1"/>
</dbReference>
<evidence type="ECO:0000256" key="4">
    <source>
        <dbReference type="ARBA" id="ARBA00022741"/>
    </source>
</evidence>
<dbReference type="PROSITE" id="PS00108">
    <property type="entry name" value="PROTEIN_KINASE_ST"/>
    <property type="match status" value="1"/>
</dbReference>
<keyword evidence="6" id="KW-0106">Calcium</keyword>
<dbReference type="InterPro" id="IPR018247">
    <property type="entry name" value="EF_Hand_1_Ca_BS"/>
</dbReference>
<dbReference type="CDD" id="cd05117">
    <property type="entry name" value="STKc_CAMK"/>
    <property type="match status" value="1"/>
</dbReference>
<protein>
    <recommendedName>
        <fullName evidence="14">Calcium-dependent protein kinase</fullName>
    </recommendedName>
</protein>
<feature type="domain" description="EF-hand" evidence="11">
    <location>
        <begin position="545"/>
        <end position="580"/>
    </location>
</feature>
<gene>
    <name evidence="12" type="ORF">HXX76_005777</name>
</gene>
<dbReference type="GO" id="GO:0005509">
    <property type="term" value="F:calcium ion binding"/>
    <property type="evidence" value="ECO:0007669"/>
    <property type="project" value="InterPro"/>
</dbReference>
<evidence type="ECO:0000256" key="1">
    <source>
        <dbReference type="ARBA" id="ARBA00022527"/>
    </source>
</evidence>
<dbReference type="InterPro" id="IPR008271">
    <property type="entry name" value="Ser/Thr_kinase_AS"/>
</dbReference>
<dbReference type="FunFam" id="1.10.510.10:FF:000067">
    <property type="entry name" value="calcium-dependent protein kinase 13"/>
    <property type="match status" value="1"/>
</dbReference>
<dbReference type="Proteomes" id="UP000650467">
    <property type="component" value="Unassembled WGS sequence"/>
</dbReference>
<evidence type="ECO:0000259" key="10">
    <source>
        <dbReference type="PROSITE" id="PS50011"/>
    </source>
</evidence>
<dbReference type="Gene3D" id="1.10.510.10">
    <property type="entry name" value="Transferase(Phosphotransferase) domain 1"/>
    <property type="match status" value="1"/>
</dbReference>
<dbReference type="FunFam" id="3.30.200.20:FF:000042">
    <property type="entry name" value="Aurora kinase A"/>
    <property type="match status" value="1"/>
</dbReference>
<dbReference type="InterPro" id="IPR000719">
    <property type="entry name" value="Prot_kinase_dom"/>
</dbReference>
<evidence type="ECO:0000256" key="5">
    <source>
        <dbReference type="ARBA" id="ARBA00022777"/>
    </source>
</evidence>
<evidence type="ECO:0008006" key="14">
    <source>
        <dbReference type="Google" id="ProtNLM"/>
    </source>
</evidence>
<dbReference type="SMART" id="SM00239">
    <property type="entry name" value="C2"/>
    <property type="match status" value="1"/>
</dbReference>
<dbReference type="InterPro" id="IPR000008">
    <property type="entry name" value="C2_dom"/>
</dbReference>
<dbReference type="GO" id="GO:0005524">
    <property type="term" value="F:ATP binding"/>
    <property type="evidence" value="ECO:0007669"/>
    <property type="project" value="UniProtKB-UniRule"/>
</dbReference>
<dbReference type="SMART" id="SM00220">
    <property type="entry name" value="S_TKc"/>
    <property type="match status" value="1"/>
</dbReference>
<evidence type="ECO:0000259" key="9">
    <source>
        <dbReference type="PROSITE" id="PS50004"/>
    </source>
</evidence>
<feature type="domain" description="EF-hand" evidence="11">
    <location>
        <begin position="581"/>
        <end position="613"/>
    </location>
</feature>
<proteinExistence type="predicted"/>
<dbReference type="SMART" id="SM00054">
    <property type="entry name" value="EFh"/>
    <property type="match status" value="4"/>
</dbReference>
<evidence type="ECO:0000256" key="3">
    <source>
        <dbReference type="ARBA" id="ARBA00022737"/>
    </source>
</evidence>
<comment type="caution">
    <text evidence="12">The sequence shown here is derived from an EMBL/GenBank/DDBJ whole genome shotgun (WGS) entry which is preliminary data.</text>
</comment>
<dbReference type="AlphaFoldDB" id="A0A835TI68"/>
<sequence>MAKVGTLEVTLTSASFVKDVEFVGVLGVGVGKQDPYAVLMLADQNHRSKTITDGGKDPTWNEVFTFRNVSADQTLKLEFYDENVVFRDVALGSGKVLLGSVLGGPQPVSLDIPLISRKGKARGTVKMAFRFTEGKTATAQTANPYAPLSKSVKPGNWILPTYADTDCWKDYEPGSILGKGTFGTTYSATNKKTVEKVAVKVISKKKLVSAEEIGDVQREVQIMHHLAGHPNVVCLKGVYEDKSNVCLAMEVCSGGELFDAIVKKGHYTEKDAASLIRTIVGVVAHCHNMGVIHRDLKPENFLLSDRSAAAALKATDFGLSSFFQEGQVFTDIVGSAYYVAPEVLKRAYSKEADIWSCGVILYILLCGYPPFHGENEKKIFEAVVTKPVDFTSDPWPAISEAAKDCVRRMLVRDPKRRATATQILQHEWMRENGCAADQPIQLEVLSRMKQFSAMNRLKKEALKLIAKSLPLDEINGMRELFLEIDKDKSGTISVEEFSEALKKKGMQGLTDSDVSRMIAEADVNGDGTIDYEEFLAATINRSKLEREELLKGAFAKFDENGDGVITRQELFNALSDPALGVDPKEIDEIIDQVDQDGNGTIEYGEFVAMMRGL</sequence>
<dbReference type="PROSITE" id="PS00018">
    <property type="entry name" value="EF_HAND_1"/>
    <property type="match status" value="4"/>
</dbReference>
<keyword evidence="3" id="KW-0677">Repeat</keyword>
<dbReference type="OrthoDB" id="40902at2759"/>
<dbReference type="InterPro" id="IPR017441">
    <property type="entry name" value="Protein_kinase_ATP_BS"/>
</dbReference>
<dbReference type="GO" id="GO:0004674">
    <property type="term" value="F:protein serine/threonine kinase activity"/>
    <property type="evidence" value="ECO:0007669"/>
    <property type="project" value="UniProtKB-KW"/>
</dbReference>
<keyword evidence="5" id="KW-0418">Kinase</keyword>
<evidence type="ECO:0000256" key="2">
    <source>
        <dbReference type="ARBA" id="ARBA00022679"/>
    </source>
</evidence>
<feature type="domain" description="EF-hand" evidence="11">
    <location>
        <begin position="509"/>
        <end position="544"/>
    </location>
</feature>
<dbReference type="PROSITE" id="PS50222">
    <property type="entry name" value="EF_HAND_2"/>
    <property type="match status" value="4"/>
</dbReference>
<evidence type="ECO:0000256" key="6">
    <source>
        <dbReference type="ARBA" id="ARBA00022837"/>
    </source>
</evidence>
<keyword evidence="1" id="KW-0723">Serine/threonine-protein kinase</keyword>
<dbReference type="PROSITE" id="PS50004">
    <property type="entry name" value="C2"/>
    <property type="match status" value="1"/>
</dbReference>
<dbReference type="Gene3D" id="3.30.200.20">
    <property type="entry name" value="Phosphorylase Kinase, domain 1"/>
    <property type="match status" value="1"/>
</dbReference>
<feature type="domain" description="EF-hand" evidence="11">
    <location>
        <begin position="472"/>
        <end position="507"/>
    </location>
</feature>
<dbReference type="PANTHER" id="PTHR24349">
    <property type="entry name" value="SERINE/THREONINE-PROTEIN KINASE"/>
    <property type="match status" value="1"/>
</dbReference>
<dbReference type="InterPro" id="IPR011009">
    <property type="entry name" value="Kinase-like_dom_sf"/>
</dbReference>
<dbReference type="PROSITE" id="PS00107">
    <property type="entry name" value="PROTEIN_KINASE_ATP"/>
    <property type="match status" value="1"/>
</dbReference>
<keyword evidence="13" id="KW-1185">Reference proteome</keyword>
<dbReference type="Pfam" id="PF13499">
    <property type="entry name" value="EF-hand_7"/>
    <property type="match status" value="2"/>
</dbReference>
<feature type="domain" description="C2" evidence="9">
    <location>
        <begin position="1"/>
        <end position="112"/>
    </location>
</feature>
<evidence type="ECO:0000259" key="11">
    <source>
        <dbReference type="PROSITE" id="PS50222"/>
    </source>
</evidence>
<evidence type="ECO:0000256" key="7">
    <source>
        <dbReference type="ARBA" id="ARBA00022840"/>
    </source>
</evidence>
<dbReference type="SUPFAM" id="SSF47473">
    <property type="entry name" value="EF-hand"/>
    <property type="match status" value="1"/>
</dbReference>
<feature type="binding site" evidence="8">
    <location>
        <position position="200"/>
    </location>
    <ligand>
        <name>ATP</name>
        <dbReference type="ChEBI" id="CHEBI:30616"/>
    </ligand>
</feature>
<keyword evidence="7 8" id="KW-0067">ATP-binding</keyword>
<dbReference type="SUPFAM" id="SSF49562">
    <property type="entry name" value="C2 domain (Calcium/lipid-binding domain, CaLB)"/>
    <property type="match status" value="1"/>
</dbReference>
<dbReference type="SUPFAM" id="SSF56112">
    <property type="entry name" value="Protein kinase-like (PK-like)"/>
    <property type="match status" value="1"/>
</dbReference>
<dbReference type="EMBL" id="JAEHOC010000010">
    <property type="protein sequence ID" value="KAG2438170.1"/>
    <property type="molecule type" value="Genomic_DNA"/>
</dbReference>
<evidence type="ECO:0000256" key="8">
    <source>
        <dbReference type="PROSITE-ProRule" id="PRU10141"/>
    </source>
</evidence>
<dbReference type="InterPro" id="IPR002048">
    <property type="entry name" value="EF_hand_dom"/>
</dbReference>
<organism evidence="12 13">
    <name type="scientific">Chlamydomonas incerta</name>
    <dbReference type="NCBI Taxonomy" id="51695"/>
    <lineage>
        <taxon>Eukaryota</taxon>
        <taxon>Viridiplantae</taxon>
        <taxon>Chlorophyta</taxon>
        <taxon>core chlorophytes</taxon>
        <taxon>Chlorophyceae</taxon>
        <taxon>CS clade</taxon>
        <taxon>Chlamydomonadales</taxon>
        <taxon>Chlamydomonadaceae</taxon>
        <taxon>Chlamydomonas</taxon>
    </lineage>
</organism>
<dbReference type="PROSITE" id="PS50011">
    <property type="entry name" value="PROTEIN_KINASE_DOM"/>
    <property type="match status" value="1"/>
</dbReference>
<dbReference type="InterPro" id="IPR035892">
    <property type="entry name" value="C2_domain_sf"/>
</dbReference>
<keyword evidence="4 8" id="KW-0547">Nucleotide-binding</keyword>
<dbReference type="Gene3D" id="1.10.238.10">
    <property type="entry name" value="EF-hand"/>
    <property type="match status" value="1"/>
</dbReference>
<dbReference type="GO" id="GO:0043226">
    <property type="term" value="C:organelle"/>
    <property type="evidence" value="ECO:0007669"/>
    <property type="project" value="UniProtKB-ARBA"/>
</dbReference>
<evidence type="ECO:0000313" key="13">
    <source>
        <dbReference type="Proteomes" id="UP000650467"/>
    </source>
</evidence>
<keyword evidence="2" id="KW-0808">Transferase</keyword>
<dbReference type="Gene3D" id="2.60.40.150">
    <property type="entry name" value="C2 domain"/>
    <property type="match status" value="1"/>
</dbReference>